<evidence type="ECO:0000256" key="11">
    <source>
        <dbReference type="ARBA" id="ARBA00023136"/>
    </source>
</evidence>
<comment type="subcellular location">
    <subcellularLocation>
        <location evidence="2 12">Cell inner membrane</location>
        <topology evidence="2 12">Single-pass membrane protein</topology>
    </subcellularLocation>
</comment>
<dbReference type="InterPro" id="IPR007078">
    <property type="entry name" value="Haem_export_protD_CcmD"/>
</dbReference>
<keyword evidence="9 12" id="KW-0201">Cytochrome c-type biogenesis</keyword>
<accession>A0ABW8YPF2</accession>
<evidence type="ECO:0000256" key="3">
    <source>
        <dbReference type="ARBA" id="ARBA00008741"/>
    </source>
</evidence>
<comment type="function">
    <text evidence="1 12">Required for the export of heme to the periplasm for the biogenesis of c-type cytochromes.</text>
</comment>
<evidence type="ECO:0000256" key="1">
    <source>
        <dbReference type="ARBA" id="ARBA00002442"/>
    </source>
</evidence>
<evidence type="ECO:0000313" key="13">
    <source>
        <dbReference type="EMBL" id="MFL9842109.1"/>
    </source>
</evidence>
<dbReference type="Pfam" id="PF04995">
    <property type="entry name" value="CcmD"/>
    <property type="match status" value="1"/>
</dbReference>
<keyword evidence="11 12" id="KW-0472">Membrane</keyword>
<evidence type="ECO:0000256" key="9">
    <source>
        <dbReference type="ARBA" id="ARBA00022748"/>
    </source>
</evidence>
<comment type="caution">
    <text evidence="13">The sequence shown here is derived from an EMBL/GenBank/DDBJ whole genome shotgun (WGS) entry which is preliminary data.</text>
</comment>
<dbReference type="RefSeq" id="WP_408079446.1">
    <property type="nucleotide sequence ID" value="NZ_JBELQC010000002.1"/>
</dbReference>
<evidence type="ECO:0000256" key="7">
    <source>
        <dbReference type="ARBA" id="ARBA00022519"/>
    </source>
</evidence>
<gene>
    <name evidence="13" type="primary">ccmD</name>
    <name evidence="13" type="ORF">ABS767_14150</name>
</gene>
<dbReference type="EMBL" id="JBELQC010000002">
    <property type="protein sequence ID" value="MFL9842109.1"/>
    <property type="molecule type" value="Genomic_DNA"/>
</dbReference>
<evidence type="ECO:0000256" key="4">
    <source>
        <dbReference type="ARBA" id="ARBA00016461"/>
    </source>
</evidence>
<evidence type="ECO:0000256" key="10">
    <source>
        <dbReference type="ARBA" id="ARBA00022989"/>
    </source>
</evidence>
<evidence type="ECO:0000256" key="5">
    <source>
        <dbReference type="ARBA" id="ARBA00022448"/>
    </source>
</evidence>
<sequence>MNHWPFIIAAYAIVAAAVGGLSFGSWRAMRRAETAAELLRERR</sequence>
<keyword evidence="10 12" id="KW-1133">Transmembrane helix</keyword>
<evidence type="ECO:0000313" key="14">
    <source>
        <dbReference type="Proteomes" id="UP001629244"/>
    </source>
</evidence>
<dbReference type="Proteomes" id="UP001629244">
    <property type="component" value="Unassembled WGS sequence"/>
</dbReference>
<keyword evidence="7 12" id="KW-0997">Cell inner membrane</keyword>
<organism evidence="13 14">
    <name type="scientific">Sphingomonas plantiphila</name>
    <dbReference type="NCBI Taxonomy" id="3163295"/>
    <lineage>
        <taxon>Bacteria</taxon>
        <taxon>Pseudomonadati</taxon>
        <taxon>Pseudomonadota</taxon>
        <taxon>Alphaproteobacteria</taxon>
        <taxon>Sphingomonadales</taxon>
        <taxon>Sphingomonadaceae</taxon>
        <taxon>Sphingomonas</taxon>
    </lineage>
</organism>
<name>A0ABW8YPF2_9SPHN</name>
<proteinExistence type="inferred from homology"/>
<feature type="transmembrane region" description="Helical" evidence="12">
    <location>
        <begin position="6"/>
        <end position="26"/>
    </location>
</feature>
<evidence type="ECO:0000256" key="8">
    <source>
        <dbReference type="ARBA" id="ARBA00022692"/>
    </source>
</evidence>
<keyword evidence="5 12" id="KW-0813">Transport</keyword>
<keyword evidence="14" id="KW-1185">Reference proteome</keyword>
<keyword evidence="6 12" id="KW-1003">Cell membrane</keyword>
<reference evidence="13 14" key="1">
    <citation type="submission" date="2024-06" db="EMBL/GenBank/DDBJ databases">
        <authorList>
            <person name="Kaempfer P."/>
            <person name="Viver T."/>
        </authorList>
    </citation>
    <scope>NUCLEOTIDE SEQUENCE [LARGE SCALE GENOMIC DNA]</scope>
    <source>
        <strain evidence="13 14">ST-64</strain>
    </source>
</reference>
<evidence type="ECO:0000256" key="6">
    <source>
        <dbReference type="ARBA" id="ARBA00022475"/>
    </source>
</evidence>
<evidence type="ECO:0000256" key="12">
    <source>
        <dbReference type="RuleBase" id="RU363101"/>
    </source>
</evidence>
<evidence type="ECO:0000256" key="2">
    <source>
        <dbReference type="ARBA" id="ARBA00004377"/>
    </source>
</evidence>
<keyword evidence="8 12" id="KW-0812">Transmembrane</keyword>
<comment type="similarity">
    <text evidence="3 12">Belongs to the CcmD/CycX/HelD family.</text>
</comment>
<protein>
    <recommendedName>
        <fullName evidence="4 12">Heme exporter protein D</fullName>
    </recommendedName>
</protein>